<proteinExistence type="predicted"/>
<dbReference type="PANTHER" id="PTHR37017:SF10">
    <property type="entry name" value="AB HYDROLASE-1 DOMAIN-CONTAINING PROTEIN"/>
    <property type="match status" value="1"/>
</dbReference>
<evidence type="ECO:0000313" key="2">
    <source>
        <dbReference type="Proteomes" id="UP000829685"/>
    </source>
</evidence>
<dbReference type="PANTHER" id="PTHR37017">
    <property type="entry name" value="AB HYDROLASE-1 DOMAIN-CONTAINING PROTEIN-RELATED"/>
    <property type="match status" value="1"/>
</dbReference>
<sequence length="139" mass="15720">MVDKVDEFGHMHKMPIAYGFDEDQSYVANNPKEGLVGEPYADQLDPEELKAYIDSLGRWNGKRMYLPIQNTPAWRDDLSISFIYTLGDLTVPIDYQRNMAEYLEKKGKSVRTAEIDTGHCPNLAATKEVVGAVVKFTSE</sequence>
<dbReference type="EMBL" id="JAFIMR010000016">
    <property type="protein sequence ID" value="KAI1868894.1"/>
    <property type="molecule type" value="Genomic_DNA"/>
</dbReference>
<dbReference type="InterPro" id="IPR052897">
    <property type="entry name" value="Sec-Metab_Biosynth_Hydrolase"/>
</dbReference>
<accession>A0A9P9WL05</accession>
<protein>
    <recommendedName>
        <fullName evidence="3">AB hydrolase-1 domain-containing protein</fullName>
    </recommendedName>
</protein>
<evidence type="ECO:0008006" key="3">
    <source>
        <dbReference type="Google" id="ProtNLM"/>
    </source>
</evidence>
<gene>
    <name evidence="1" type="ORF">JX265_006873</name>
</gene>
<dbReference type="AlphaFoldDB" id="A0A9P9WL05"/>
<dbReference type="Gene3D" id="3.40.50.1820">
    <property type="entry name" value="alpha/beta hydrolase"/>
    <property type="match status" value="1"/>
</dbReference>
<evidence type="ECO:0000313" key="1">
    <source>
        <dbReference type="EMBL" id="KAI1868894.1"/>
    </source>
</evidence>
<dbReference type="SUPFAM" id="SSF53474">
    <property type="entry name" value="alpha/beta-Hydrolases"/>
    <property type="match status" value="1"/>
</dbReference>
<dbReference type="Proteomes" id="UP000829685">
    <property type="component" value="Unassembled WGS sequence"/>
</dbReference>
<dbReference type="InterPro" id="IPR029058">
    <property type="entry name" value="AB_hydrolase_fold"/>
</dbReference>
<organism evidence="1 2">
    <name type="scientific">Neoarthrinium moseri</name>
    <dbReference type="NCBI Taxonomy" id="1658444"/>
    <lineage>
        <taxon>Eukaryota</taxon>
        <taxon>Fungi</taxon>
        <taxon>Dikarya</taxon>
        <taxon>Ascomycota</taxon>
        <taxon>Pezizomycotina</taxon>
        <taxon>Sordariomycetes</taxon>
        <taxon>Xylariomycetidae</taxon>
        <taxon>Amphisphaeriales</taxon>
        <taxon>Apiosporaceae</taxon>
        <taxon>Neoarthrinium</taxon>
    </lineage>
</organism>
<keyword evidence="2" id="KW-1185">Reference proteome</keyword>
<comment type="caution">
    <text evidence="1">The sequence shown here is derived from an EMBL/GenBank/DDBJ whole genome shotgun (WGS) entry which is preliminary data.</text>
</comment>
<reference evidence="1" key="1">
    <citation type="submission" date="2021-03" db="EMBL/GenBank/DDBJ databases">
        <title>Revisited historic fungal species revealed as producer of novel bioactive compounds through whole genome sequencing and comparative genomics.</title>
        <authorList>
            <person name="Vignolle G.A."/>
            <person name="Hochenegger N."/>
            <person name="Mach R.L."/>
            <person name="Mach-Aigner A.R."/>
            <person name="Javad Rahimi M."/>
            <person name="Salim K.A."/>
            <person name="Chan C.M."/>
            <person name="Lim L.B.L."/>
            <person name="Cai F."/>
            <person name="Druzhinina I.S."/>
            <person name="U'Ren J.M."/>
            <person name="Derntl C."/>
        </authorList>
    </citation>
    <scope>NUCLEOTIDE SEQUENCE</scope>
    <source>
        <strain evidence="1">TUCIM 5799</strain>
    </source>
</reference>
<name>A0A9P9WL05_9PEZI</name>